<evidence type="ECO:0000313" key="2">
    <source>
        <dbReference type="EMBL" id="ARQ94967.1"/>
    </source>
</evidence>
<reference evidence="3" key="1">
    <citation type="submission" date="2017-04" db="EMBL/GenBank/DDBJ databases">
        <authorList>
            <person name="Abille Z."/>
            <person name="Afsharjavan R."/>
            <person name="Alms C.E."/>
            <person name="Anil A."/>
            <person name="Azuma E.A."/>
            <person name="Boateng D."/>
            <person name="Bowden K.V."/>
            <person name="Bui Q."/>
            <person name="Callaghan K.D."/>
            <person name="Canova P.N."/>
            <person name="Carter A.-G.V."/>
            <person name="Carty B."/>
            <person name="Choudhary A."/>
            <person name="Chugh K."/>
            <person name="Clark C.B."/>
            <person name="Clark J."/>
            <person name="Cortez R."/>
            <person name="Dalwadi R.M."/>
            <person name="Daou G."/>
            <person name="Das M."/>
            <person name="Dasari S."/>
            <person name="Davis E.H."/>
            <person name="Defreitas N."/>
            <person name="Demirji J."/>
            <person name="Endres C."/>
            <person name="Fakhar S."/>
            <person name="Feeley N."/>
            <person name="Flores D.C."/>
            <person name="Fowler A.R."/>
            <person name="George T."/>
            <person name="Greis H.L."/>
            <person name="Groleau D.L."/>
            <person name="Gulati J.K."/>
            <person name="Guzman W."/>
            <person name="Hallworth A.N."/>
            <person name="Hariri A."/>
            <person name="Haya V.N."/>
            <person name="Hoffman A.K."/>
            <person name="Horne B."/>
            <person name="Howard T."/>
            <person name="Iglesia A.J."/>
            <person name="Ijezie O.D."/>
            <person name="Incognito N.A."/>
            <person name="Inen J.A."/>
            <person name="Jaiswal A."/>
            <person name="Jezek R.A."/>
            <person name="Kawa A.C."/>
            <person name="Khan F."/>
            <person name="Khin A.C."/>
            <person name="Knapo J."/>
            <person name="Kong A.S."/>
            <person name="Le B.Q."/>
            <person name="Le Q.M."/>
            <person name="Le T.-H.M."/>
            <person name="Lee M."/>
            <person name="Lockwood J.L."/>
            <person name="Loto-Rojas G.S."/>
            <person name="Mantzavinos A."/>
            <person name="Martinez D.R."/>
            <person name="Meadows A.R."/>
            <person name="Mehr S."/>
            <person name="Mellon M.N."/>
            <person name="Memon S."/>
            <person name="Miller B."/>
            <person name="Min S."/>
            <person name="Mitchell L.M."/>
            <person name="Mohamed I.R."/>
            <person name="Mohammed F.O."/>
            <person name="More S."/>
            <person name="Muntaha S."/>
            <person name="Nadeem I."/>
            <person name="Ndjeumen-Njinguet A.S."/>
            <person name="Ng P."/>
            <person name="Ngu V.E."/>
            <person name="Nguyen B.N."/>
            <person name="OHern C.T."/>
            <person name="Oboh U.S."/>
            <person name="Pagano C.W."/>
            <person name="Panakal P.R."/>
            <person name="Park D.A."/>
            <person name="Parsana D."/>
            <person name="Patel P."/>
            <person name="Patel V.S."/>
            <person name="Patwardhan V.M."/>
            <person name="Pawar S.D."/>
            <person name="Payne V.R."/>
            <person name="Petricel I.M."/>
            <person name="Phillips C."/>
            <person name="Puglisi K.M."/>
            <person name="Ramaprasad G."/>
            <person name="Raza A.S."/>
            <person name="Rivera-Oven A.G."/>
            <person name="Robins E."/>
            <person name="Roeun D.C."/>
            <person name="Rostovtseva N."/>
            <person name="Sadat M."/>
            <person name="Seas A."/>
            <person name="So E.J."/>
            <person name="Sogbesan C."/>
            <person name="Strumsky L.A."/>
            <person name="Sun J.L."/>
            <person name="Sutherland H.J."/>
            <person name="Tchakounte I."/>
            <person name="Tewell J.R."/>
            <person name="Thapa D.J."/>
            <person name="Tkach Y."/>
            <person name="Tran C.D."/>
            <person name="Tran V."/>
            <person name="Vithayathil T."/>
            <person name="Vivekanandan A."/>
            <person name="Wang S.R."/>
            <person name="White E."/>
            <person name="Yang A.L."/>
            <person name="Ye D.T."/>
            <person name="Yirenkyi M."/>
            <person name="Zarb J.S."/>
            <person name="Zhang S."/>
            <person name="Zhou M.T."/>
            <person name="Cao A."/>
            <person name="Nguyen K.M."/>
            <person name="Patel K."/>
            <person name="Patel P."/>
            <person name="Pennington E."/>
            <person name="Sendze O."/>
            <person name="Zahangir S."/>
            <person name="Correa-Mendez M."/>
            <person name="Fabian M.F."/>
            <person name="Liu S."/>
            <person name="Jethmalani Y."/>
            <person name="Nunn R."/>
            <person name="Prakash A."/>
            <person name="Louise T."/>
            <person name="Russell D.A."/>
            <person name="Hatfull G.F."/>
            <person name="Erill I."/>
            <person name="Caruso S.M."/>
        </authorList>
    </citation>
    <scope>NUCLEOTIDE SEQUENCE [LARGE SCALE GENOMIC DNA]</scope>
</reference>
<gene>
    <name evidence="2" type="ORF">FLAPJACK_53</name>
</gene>
<dbReference type="Proteomes" id="UP000222741">
    <property type="component" value="Segment"/>
</dbReference>
<evidence type="ECO:0000256" key="1">
    <source>
        <dbReference type="SAM" id="Phobius"/>
    </source>
</evidence>
<sequence length="70" mass="7778">MFVLDLAVLFLYQVLTWIVEIIFTTLCIILAITITLFVIGITVVLLVVFIPIGVAMLIYDKISSPFKGTS</sequence>
<name>A0A1X9SG34_9CAUD</name>
<feature type="transmembrane region" description="Helical" evidence="1">
    <location>
        <begin position="36"/>
        <end position="59"/>
    </location>
</feature>
<keyword evidence="1" id="KW-0472">Membrane</keyword>
<keyword evidence="1" id="KW-0812">Transmembrane</keyword>
<evidence type="ECO:0000313" key="3">
    <source>
        <dbReference type="Proteomes" id="UP000222741"/>
    </source>
</evidence>
<protein>
    <submittedName>
        <fullName evidence="2">Uncharacterized protein</fullName>
    </submittedName>
</protein>
<accession>A0A1X9SG34</accession>
<proteinExistence type="predicted"/>
<feature type="transmembrane region" description="Helical" evidence="1">
    <location>
        <begin position="6"/>
        <end position="29"/>
    </location>
</feature>
<dbReference type="EMBL" id="KY888882">
    <property type="protein sequence ID" value="ARQ94967.1"/>
    <property type="molecule type" value="Genomic_DNA"/>
</dbReference>
<keyword evidence="1" id="KW-1133">Transmembrane helix</keyword>
<organism evidence="2 3">
    <name type="scientific">Bacillus phage Flapjack</name>
    <dbReference type="NCBI Taxonomy" id="1983465"/>
    <lineage>
        <taxon>Viruses</taxon>
        <taxon>Duplodnaviria</taxon>
        <taxon>Heunggongvirae</taxon>
        <taxon>Uroviricota</taxon>
        <taxon>Caudoviricetes</taxon>
        <taxon>Herelleviridae</taxon>
        <taxon>Bastillevirinae</taxon>
        <taxon>Bequatrovirus</taxon>
        <taxon>Bequatrovirus spock</taxon>
    </lineage>
</organism>